<dbReference type="Proteomes" id="UP001589692">
    <property type="component" value="Unassembled WGS sequence"/>
</dbReference>
<evidence type="ECO:0000256" key="4">
    <source>
        <dbReference type="ARBA" id="ARBA00022842"/>
    </source>
</evidence>
<dbReference type="Gene3D" id="3.20.20.60">
    <property type="entry name" value="Phosphoenolpyruvate-binding domains"/>
    <property type="match status" value="1"/>
</dbReference>
<dbReference type="PANTHER" id="PTHR32308">
    <property type="entry name" value="LYASE BETA SUBUNIT, PUTATIVE (AFU_ORTHOLOGUE AFUA_4G13030)-RELATED"/>
    <property type="match status" value="1"/>
</dbReference>
<keyword evidence="4" id="KW-0460">Magnesium</keyword>
<evidence type="ECO:0000313" key="6">
    <source>
        <dbReference type="EMBL" id="MFB9953386.1"/>
    </source>
</evidence>
<feature type="domain" description="HpcH/HpaI aldolase/citrate lyase" evidence="5">
    <location>
        <begin position="16"/>
        <end position="230"/>
    </location>
</feature>
<keyword evidence="7" id="KW-1185">Reference proteome</keyword>
<dbReference type="GO" id="GO:0016829">
    <property type="term" value="F:lyase activity"/>
    <property type="evidence" value="ECO:0007669"/>
    <property type="project" value="UniProtKB-KW"/>
</dbReference>
<dbReference type="InterPro" id="IPR011206">
    <property type="entry name" value="Citrate_lyase_beta/mcl1/mcl2"/>
</dbReference>
<evidence type="ECO:0000256" key="2">
    <source>
        <dbReference type="ARBA" id="ARBA00005568"/>
    </source>
</evidence>
<organism evidence="6 7">
    <name type="scientific">Rhizobium puerariae</name>
    <dbReference type="NCBI Taxonomy" id="1585791"/>
    <lineage>
        <taxon>Bacteria</taxon>
        <taxon>Pseudomonadati</taxon>
        <taxon>Pseudomonadota</taxon>
        <taxon>Alphaproteobacteria</taxon>
        <taxon>Hyphomicrobiales</taxon>
        <taxon>Rhizobiaceae</taxon>
        <taxon>Rhizobium/Agrobacterium group</taxon>
        <taxon>Rhizobium</taxon>
    </lineage>
</organism>
<protein>
    <submittedName>
        <fullName evidence="6">HpcH/HpaI aldolase/citrate lyase family protein</fullName>
    </submittedName>
</protein>
<dbReference type="PANTHER" id="PTHR32308:SF10">
    <property type="entry name" value="CITRATE LYASE SUBUNIT BETA"/>
    <property type="match status" value="1"/>
</dbReference>
<keyword evidence="3" id="KW-0479">Metal-binding</keyword>
<comment type="caution">
    <text evidence="6">The sequence shown here is derived from an EMBL/GenBank/DDBJ whole genome shotgun (WGS) entry which is preliminary data.</text>
</comment>
<evidence type="ECO:0000259" key="5">
    <source>
        <dbReference type="Pfam" id="PF03328"/>
    </source>
</evidence>
<name>A0ABV6ARZ3_9HYPH</name>
<evidence type="ECO:0000313" key="7">
    <source>
        <dbReference type="Proteomes" id="UP001589692"/>
    </source>
</evidence>
<gene>
    <name evidence="6" type="ORF">ACFFP0_31495</name>
</gene>
<dbReference type="PIRSF" id="PIRSF015582">
    <property type="entry name" value="Cit_lyase_B"/>
    <property type="match status" value="1"/>
</dbReference>
<dbReference type="InterPro" id="IPR015813">
    <property type="entry name" value="Pyrv/PenolPyrv_kinase-like_dom"/>
</dbReference>
<dbReference type="InterPro" id="IPR005000">
    <property type="entry name" value="Aldolase/citrate-lyase_domain"/>
</dbReference>
<keyword evidence="6" id="KW-0456">Lyase</keyword>
<comment type="similarity">
    <text evidence="2">Belongs to the HpcH/HpaI aldolase family.</text>
</comment>
<reference evidence="6 7" key="1">
    <citation type="submission" date="2024-09" db="EMBL/GenBank/DDBJ databases">
        <authorList>
            <person name="Sun Q."/>
            <person name="Mori K."/>
        </authorList>
    </citation>
    <scope>NUCLEOTIDE SEQUENCE [LARGE SCALE GENOMIC DNA]</scope>
    <source>
        <strain evidence="6 7">TBRC 4938</strain>
    </source>
</reference>
<evidence type="ECO:0000256" key="1">
    <source>
        <dbReference type="ARBA" id="ARBA00001946"/>
    </source>
</evidence>
<dbReference type="InterPro" id="IPR040442">
    <property type="entry name" value="Pyrv_kinase-like_dom_sf"/>
</dbReference>
<accession>A0ABV6ARZ3</accession>
<dbReference type="EMBL" id="JBHMAA010000077">
    <property type="protein sequence ID" value="MFB9953386.1"/>
    <property type="molecule type" value="Genomic_DNA"/>
</dbReference>
<comment type="cofactor">
    <cofactor evidence="1">
        <name>Mg(2+)</name>
        <dbReference type="ChEBI" id="CHEBI:18420"/>
    </cofactor>
</comment>
<dbReference type="SUPFAM" id="SSF51621">
    <property type="entry name" value="Phosphoenolpyruvate/pyruvate domain"/>
    <property type="match status" value="1"/>
</dbReference>
<sequence length="300" mass="32813">MIALTDINSASVRLRRSILSVPAGNTRALEKVHGLGCDAVIFDLEDSVAPEMKAEARNNLRRLFKESPLRNRETVIRINPLDTPFGRADMDLVIKISPDVVLVPKVERVSEVQAVADILSEAGAPDDLAIWAMIETPKGVLNAALIAGADERLGCFVVGLNDLRKETDVLPQPGRAYLVPWLMQIVLAGRAQGIDVVDSVFNDFRDAEAFDAECAQGRAMGFSGKMLIHPAQIEPANRHFGPDPRAVEEAEAIIAAFAEPEARHLNVINLDGKMVERLHLVEAEKLVARVRAIAERKKTP</sequence>
<dbReference type="Pfam" id="PF03328">
    <property type="entry name" value="HpcH_HpaI"/>
    <property type="match status" value="1"/>
</dbReference>
<proteinExistence type="inferred from homology"/>
<dbReference type="RefSeq" id="WP_377266175.1">
    <property type="nucleotide sequence ID" value="NZ_JBHMAA010000077.1"/>
</dbReference>
<evidence type="ECO:0000256" key="3">
    <source>
        <dbReference type="ARBA" id="ARBA00022723"/>
    </source>
</evidence>